<dbReference type="CDD" id="cd05145">
    <property type="entry name" value="RIO1_like"/>
    <property type="match status" value="1"/>
</dbReference>
<dbReference type="AlphaFoldDB" id="A0A8T3YL24"/>
<evidence type="ECO:0000259" key="12">
    <source>
        <dbReference type="SMART" id="SM00090"/>
    </source>
</evidence>
<gene>
    <name evidence="13" type="ORF">HY544_05585</name>
</gene>
<dbReference type="EMBL" id="JACQPB010000053">
    <property type="protein sequence ID" value="MBI4210943.1"/>
    <property type="molecule type" value="Genomic_DNA"/>
</dbReference>
<dbReference type="InterPro" id="IPR008266">
    <property type="entry name" value="Tyr_kinase_AS"/>
</dbReference>
<dbReference type="InterPro" id="IPR018934">
    <property type="entry name" value="RIO_dom"/>
</dbReference>
<dbReference type="PROSITE" id="PS01245">
    <property type="entry name" value="RIO1"/>
    <property type="match status" value="1"/>
</dbReference>
<accession>A0A8T3YL24</accession>
<dbReference type="PROSITE" id="PS00109">
    <property type="entry name" value="PROTEIN_KINASE_TYR"/>
    <property type="match status" value="1"/>
</dbReference>
<evidence type="ECO:0000256" key="7">
    <source>
        <dbReference type="ARBA" id="ARBA00022777"/>
    </source>
</evidence>
<dbReference type="GO" id="GO:0046872">
    <property type="term" value="F:metal ion binding"/>
    <property type="evidence" value="ECO:0007669"/>
    <property type="project" value="UniProtKB-KW"/>
</dbReference>
<proteinExistence type="inferred from homology"/>
<evidence type="ECO:0000256" key="3">
    <source>
        <dbReference type="ARBA" id="ARBA00022527"/>
    </source>
</evidence>
<evidence type="ECO:0000313" key="13">
    <source>
        <dbReference type="EMBL" id="MBI4210943.1"/>
    </source>
</evidence>
<comment type="caution">
    <text evidence="13">The sequence shown here is derived from an EMBL/GenBank/DDBJ whole genome shotgun (WGS) entry which is preliminary data.</text>
</comment>
<dbReference type="GO" id="GO:0005524">
    <property type="term" value="F:ATP binding"/>
    <property type="evidence" value="ECO:0007669"/>
    <property type="project" value="UniProtKB-KW"/>
</dbReference>
<evidence type="ECO:0000256" key="4">
    <source>
        <dbReference type="ARBA" id="ARBA00022679"/>
    </source>
</evidence>
<dbReference type="InterPro" id="IPR011009">
    <property type="entry name" value="Kinase-like_dom_sf"/>
</dbReference>
<sequence length="261" mass="30078">MQSEEIEYSEYDTGLLKRRIRNESDRKIFQDVFDSKTLDTVHKLAEKGLFDVLDHIVATGKEAHVFIASNAGNTKRAVKVFKRETSDFRKMSEYIEGDRRFEGYRKDRRNLVLAWVRKEFKNLSIAMEAGLSVPMPLGFEENVLVMEFIGNGDKPAPRLKDTRPSGKQLSSYKGQIIDFAARLYLAGLVHADLSEYNILVQKKLVVIDFAQGVLLSHPKAKEFFERDLRNMANYFTRAGLPTEFDDLYAAVKERKEELNNR</sequence>
<evidence type="ECO:0000256" key="2">
    <source>
        <dbReference type="ARBA" id="ARBA00012513"/>
    </source>
</evidence>
<evidence type="ECO:0000256" key="11">
    <source>
        <dbReference type="ARBA" id="ARBA00048679"/>
    </source>
</evidence>
<keyword evidence="3" id="KW-0723">Serine/threonine-protein kinase</keyword>
<evidence type="ECO:0000256" key="8">
    <source>
        <dbReference type="ARBA" id="ARBA00022840"/>
    </source>
</evidence>
<protein>
    <recommendedName>
        <fullName evidence="2">non-specific serine/threonine protein kinase</fullName>
        <ecNumber evidence="2">2.7.11.1</ecNumber>
    </recommendedName>
</protein>
<keyword evidence="8" id="KW-0067">ATP-binding</keyword>
<evidence type="ECO:0000256" key="1">
    <source>
        <dbReference type="ARBA" id="ARBA00009196"/>
    </source>
</evidence>
<dbReference type="SUPFAM" id="SSF56112">
    <property type="entry name" value="Protein kinase-like (PK-like)"/>
    <property type="match status" value="1"/>
</dbReference>
<dbReference type="InterPro" id="IPR051272">
    <property type="entry name" value="RIO-type_Ser/Thr_kinase"/>
</dbReference>
<dbReference type="GO" id="GO:0004674">
    <property type="term" value="F:protein serine/threonine kinase activity"/>
    <property type="evidence" value="ECO:0007669"/>
    <property type="project" value="UniProtKB-KW"/>
</dbReference>
<evidence type="ECO:0000256" key="5">
    <source>
        <dbReference type="ARBA" id="ARBA00022723"/>
    </source>
</evidence>
<keyword evidence="4" id="KW-0808">Transferase</keyword>
<dbReference type="InterPro" id="IPR000687">
    <property type="entry name" value="RIO_kinase"/>
</dbReference>
<dbReference type="Pfam" id="PF01163">
    <property type="entry name" value="RIO1"/>
    <property type="match status" value="1"/>
</dbReference>
<keyword evidence="6" id="KW-0547">Nucleotide-binding</keyword>
<dbReference type="Proteomes" id="UP000732298">
    <property type="component" value="Unassembled WGS sequence"/>
</dbReference>
<reference evidence="13" key="1">
    <citation type="submission" date="2020-07" db="EMBL/GenBank/DDBJ databases">
        <title>Huge and variable diversity of episymbiotic CPR bacteria and DPANN archaea in groundwater ecosystems.</title>
        <authorList>
            <person name="He C.Y."/>
            <person name="Keren R."/>
            <person name="Whittaker M."/>
            <person name="Farag I.F."/>
            <person name="Doudna J."/>
            <person name="Cate J.H.D."/>
            <person name="Banfield J.F."/>
        </authorList>
    </citation>
    <scope>NUCLEOTIDE SEQUENCE</scope>
    <source>
        <strain evidence="13">NC_groundwater_1296_Ag_S-0.2um_52_80</strain>
    </source>
</reference>
<keyword evidence="9" id="KW-0460">Magnesium</keyword>
<organism evidence="13 14">
    <name type="scientific">Candidatus Iainarchaeum sp</name>
    <dbReference type="NCBI Taxonomy" id="3101447"/>
    <lineage>
        <taxon>Archaea</taxon>
        <taxon>Candidatus Iainarchaeota</taxon>
        <taxon>Candidatus Iainarchaeia</taxon>
        <taxon>Candidatus Iainarchaeales</taxon>
        <taxon>Candidatus Iainarchaeaceae</taxon>
        <taxon>Candidatus Iainarchaeum</taxon>
    </lineage>
</organism>
<evidence type="ECO:0000256" key="6">
    <source>
        <dbReference type="ARBA" id="ARBA00022741"/>
    </source>
</evidence>
<dbReference type="EC" id="2.7.11.1" evidence="2"/>
<comment type="similarity">
    <text evidence="1">Belongs to the protein kinase superfamily. RIO-type Ser/Thr kinase family.</text>
</comment>
<name>A0A8T3YL24_9ARCH</name>
<evidence type="ECO:0000313" key="14">
    <source>
        <dbReference type="Proteomes" id="UP000732298"/>
    </source>
</evidence>
<dbReference type="PANTHER" id="PTHR45723">
    <property type="entry name" value="SERINE/THREONINE-PROTEIN KINASE RIO1"/>
    <property type="match status" value="1"/>
</dbReference>
<keyword evidence="7 13" id="KW-0418">Kinase</keyword>
<comment type="catalytic activity">
    <reaction evidence="11">
        <text>L-seryl-[protein] + ATP = O-phospho-L-seryl-[protein] + ADP + H(+)</text>
        <dbReference type="Rhea" id="RHEA:17989"/>
        <dbReference type="Rhea" id="RHEA-COMP:9863"/>
        <dbReference type="Rhea" id="RHEA-COMP:11604"/>
        <dbReference type="ChEBI" id="CHEBI:15378"/>
        <dbReference type="ChEBI" id="CHEBI:29999"/>
        <dbReference type="ChEBI" id="CHEBI:30616"/>
        <dbReference type="ChEBI" id="CHEBI:83421"/>
        <dbReference type="ChEBI" id="CHEBI:456216"/>
        <dbReference type="EC" id="2.7.11.1"/>
    </reaction>
</comment>
<dbReference type="SMART" id="SM00090">
    <property type="entry name" value="RIO"/>
    <property type="match status" value="1"/>
</dbReference>
<dbReference type="InterPro" id="IPR018935">
    <property type="entry name" value="RIO_kinase_CS"/>
</dbReference>
<keyword evidence="5" id="KW-0479">Metal-binding</keyword>
<feature type="domain" description="RIO kinase" evidence="12">
    <location>
        <begin position="22"/>
        <end position="253"/>
    </location>
</feature>
<dbReference type="Gene3D" id="3.30.200.20">
    <property type="entry name" value="Phosphorylase Kinase, domain 1"/>
    <property type="match status" value="1"/>
</dbReference>
<evidence type="ECO:0000256" key="10">
    <source>
        <dbReference type="ARBA" id="ARBA00047899"/>
    </source>
</evidence>
<evidence type="ECO:0000256" key="9">
    <source>
        <dbReference type="ARBA" id="ARBA00022842"/>
    </source>
</evidence>
<comment type="catalytic activity">
    <reaction evidence="10">
        <text>L-threonyl-[protein] + ATP = O-phospho-L-threonyl-[protein] + ADP + H(+)</text>
        <dbReference type="Rhea" id="RHEA:46608"/>
        <dbReference type="Rhea" id="RHEA-COMP:11060"/>
        <dbReference type="Rhea" id="RHEA-COMP:11605"/>
        <dbReference type="ChEBI" id="CHEBI:15378"/>
        <dbReference type="ChEBI" id="CHEBI:30013"/>
        <dbReference type="ChEBI" id="CHEBI:30616"/>
        <dbReference type="ChEBI" id="CHEBI:61977"/>
        <dbReference type="ChEBI" id="CHEBI:456216"/>
        <dbReference type="EC" id="2.7.11.1"/>
    </reaction>
</comment>
<dbReference type="Gene3D" id="1.10.510.10">
    <property type="entry name" value="Transferase(Phosphotransferase) domain 1"/>
    <property type="match status" value="1"/>
</dbReference>